<dbReference type="RefSeq" id="WP_181555569.1">
    <property type="nucleotide sequence ID" value="NZ_CP064060.1"/>
</dbReference>
<protein>
    <submittedName>
        <fullName evidence="1">Uncharacterized protein</fullName>
    </submittedName>
</protein>
<dbReference type="AlphaFoldDB" id="A0A7V9Z5Y0"/>
<sequence>MDHAIEALKGFLYAELDELRDEWKDGKGAYKKLSDCPSYKTCKAYVDAINTLVKAYYHFECVARYKCPPVKELVSF</sequence>
<gene>
    <name evidence="1" type="ORF">HNR31_001439</name>
</gene>
<dbReference type="EMBL" id="JACDUT010000004">
    <property type="protein sequence ID" value="MBA2874668.1"/>
    <property type="molecule type" value="Genomic_DNA"/>
</dbReference>
<evidence type="ECO:0000313" key="1">
    <source>
        <dbReference type="EMBL" id="MBA2874668.1"/>
    </source>
</evidence>
<keyword evidence="2" id="KW-1185">Reference proteome</keyword>
<organism evidence="1 2">
    <name type="scientific">Thermaerobacillus caldiproteolyticus</name>
    <dbReference type="NCBI Taxonomy" id="247480"/>
    <lineage>
        <taxon>Bacteria</taxon>
        <taxon>Bacillati</taxon>
        <taxon>Bacillota</taxon>
        <taxon>Bacilli</taxon>
        <taxon>Bacillales</taxon>
        <taxon>Anoxybacillaceae</taxon>
        <taxon>Thermaerobacillus</taxon>
    </lineage>
</organism>
<proteinExistence type="predicted"/>
<accession>A0A7V9Z5Y0</accession>
<dbReference type="Proteomes" id="UP000523087">
    <property type="component" value="Unassembled WGS sequence"/>
</dbReference>
<name>A0A7V9Z5Y0_9BACL</name>
<comment type="caution">
    <text evidence="1">The sequence shown here is derived from an EMBL/GenBank/DDBJ whole genome shotgun (WGS) entry which is preliminary data.</text>
</comment>
<evidence type="ECO:0000313" key="2">
    <source>
        <dbReference type="Proteomes" id="UP000523087"/>
    </source>
</evidence>
<reference evidence="1 2" key="1">
    <citation type="submission" date="2020-07" db="EMBL/GenBank/DDBJ databases">
        <title>Genomic Encyclopedia of Type Strains, Phase IV (KMG-IV): sequencing the most valuable type-strain genomes for metagenomic binning, comparative biology and taxonomic classification.</title>
        <authorList>
            <person name="Goeker M."/>
        </authorList>
    </citation>
    <scope>NUCLEOTIDE SEQUENCE [LARGE SCALE GENOMIC DNA]</scope>
    <source>
        <strain evidence="1 2">DSM 15730</strain>
    </source>
</reference>